<keyword evidence="1" id="KW-0732">Signal</keyword>
<evidence type="ECO:0000313" key="3">
    <source>
        <dbReference type="EMBL" id="CZT04568.1"/>
    </source>
</evidence>
<evidence type="ECO:0000256" key="1">
    <source>
        <dbReference type="SAM" id="SignalP"/>
    </source>
</evidence>
<proteinExistence type="predicted"/>
<name>A0A1E1L4P0_9HELO</name>
<dbReference type="InterPro" id="IPR000757">
    <property type="entry name" value="Beta-glucanase-like"/>
</dbReference>
<evidence type="ECO:0000313" key="4">
    <source>
        <dbReference type="Proteomes" id="UP000178912"/>
    </source>
</evidence>
<accession>A0A1E1L4P0</accession>
<dbReference type="EMBL" id="FJUX01000069">
    <property type="protein sequence ID" value="CZT04568.1"/>
    <property type="molecule type" value="Genomic_DNA"/>
</dbReference>
<dbReference type="Pfam" id="PF26113">
    <property type="entry name" value="GH16_XgeA"/>
    <property type="match status" value="1"/>
</dbReference>
<dbReference type="CDD" id="cd02182">
    <property type="entry name" value="GH16_Strep_laminarinase_like"/>
    <property type="match status" value="1"/>
</dbReference>
<feature type="chain" id="PRO_5009446720" evidence="1">
    <location>
        <begin position="18"/>
        <end position="312"/>
    </location>
</feature>
<evidence type="ECO:0000259" key="2">
    <source>
        <dbReference type="PROSITE" id="PS51762"/>
    </source>
</evidence>
<dbReference type="PANTHER" id="PTHR10963:SF60">
    <property type="entry name" value="GRAM-NEGATIVE BACTERIA-BINDING PROTEIN 1-RELATED"/>
    <property type="match status" value="1"/>
</dbReference>
<protein>
    <submittedName>
        <fullName evidence="3">Related to endo-1,3-beta-glucanase</fullName>
    </submittedName>
</protein>
<reference evidence="4" key="1">
    <citation type="submission" date="2016-03" db="EMBL/GenBank/DDBJ databases">
        <authorList>
            <person name="Guldener U."/>
        </authorList>
    </citation>
    <scope>NUCLEOTIDE SEQUENCE [LARGE SCALE GENOMIC DNA]</scope>
    <source>
        <strain evidence="4">04CH-RAC-A.6.1</strain>
    </source>
</reference>
<gene>
    <name evidence="3" type="ORF">RAG0_10990</name>
</gene>
<dbReference type="Proteomes" id="UP000178912">
    <property type="component" value="Unassembled WGS sequence"/>
</dbReference>
<dbReference type="GO" id="GO:0004553">
    <property type="term" value="F:hydrolase activity, hydrolyzing O-glycosyl compounds"/>
    <property type="evidence" value="ECO:0007669"/>
    <property type="project" value="InterPro"/>
</dbReference>
<feature type="domain" description="GH16" evidence="2">
    <location>
        <begin position="13"/>
        <end position="306"/>
    </location>
</feature>
<dbReference type="SUPFAM" id="SSF49899">
    <property type="entry name" value="Concanavalin A-like lectins/glucanases"/>
    <property type="match status" value="1"/>
</dbReference>
<sequence>MASFILSTAMLLAVGAAASVPKIDGFTLTWSDDFSGPAKSLPDPKNWILDIGKSYPGGAQNWGTGETQTYTDSPDNIALSGDGKLIITPLRHGTGNTTKWTSARIETQRKDFEPAPGGKLRIQGRIQMPDVSGEEAAGYWPAFWTLGGRFRGNFTNWPVVGEIDILENVNGIDKVWSTLHCDVAPGGKCNESSGLGKTSPCGLGKPCQGYFHTYAVEIDRSTKPEQMTWEVDGTVYHTLNETALGEAVWLETVADGGHMLLLNVAMGGGFPDAFYKNSTVYTPIPETRPGVPMIVDYVAVYNSIDSSYWHGK</sequence>
<dbReference type="GO" id="GO:0005975">
    <property type="term" value="P:carbohydrate metabolic process"/>
    <property type="evidence" value="ECO:0007669"/>
    <property type="project" value="InterPro"/>
</dbReference>
<dbReference type="InterPro" id="IPR013320">
    <property type="entry name" value="ConA-like_dom_sf"/>
</dbReference>
<keyword evidence="4" id="KW-1185">Reference proteome</keyword>
<dbReference type="Gene3D" id="2.60.120.200">
    <property type="match status" value="1"/>
</dbReference>
<dbReference type="AlphaFoldDB" id="A0A1E1L4P0"/>
<dbReference type="OrthoDB" id="192832at2759"/>
<feature type="signal peptide" evidence="1">
    <location>
        <begin position="1"/>
        <end position="17"/>
    </location>
</feature>
<dbReference type="InterPro" id="IPR050546">
    <property type="entry name" value="Glycosyl_Hydrlase_16"/>
</dbReference>
<dbReference type="PROSITE" id="PS51762">
    <property type="entry name" value="GH16_2"/>
    <property type="match status" value="1"/>
</dbReference>
<organism evidence="3 4">
    <name type="scientific">Rhynchosporium agropyri</name>
    <dbReference type="NCBI Taxonomy" id="914238"/>
    <lineage>
        <taxon>Eukaryota</taxon>
        <taxon>Fungi</taxon>
        <taxon>Dikarya</taxon>
        <taxon>Ascomycota</taxon>
        <taxon>Pezizomycotina</taxon>
        <taxon>Leotiomycetes</taxon>
        <taxon>Helotiales</taxon>
        <taxon>Ploettnerulaceae</taxon>
        <taxon>Rhynchosporium</taxon>
    </lineage>
</organism>
<dbReference type="PANTHER" id="PTHR10963">
    <property type="entry name" value="GLYCOSYL HYDROLASE-RELATED"/>
    <property type="match status" value="1"/>
</dbReference>